<accession>A0AAC8QPW4</accession>
<dbReference type="RefSeq" id="WP_047370578.1">
    <property type="nucleotide sequence ID" value="NZ_CP011602.1"/>
</dbReference>
<evidence type="ECO:0000313" key="3">
    <source>
        <dbReference type="Proteomes" id="UP000035479"/>
    </source>
</evidence>
<dbReference type="KEGG" id="kin:AB182_13690"/>
<dbReference type="AlphaFoldDB" id="A0AAC8QPW4"/>
<proteinExistence type="predicted"/>
<feature type="compositionally biased region" description="Basic and acidic residues" evidence="1">
    <location>
        <begin position="12"/>
        <end position="25"/>
    </location>
</feature>
<dbReference type="Proteomes" id="UP000035479">
    <property type="component" value="Chromosome"/>
</dbReference>
<feature type="region of interest" description="Disordered" evidence="1">
    <location>
        <begin position="1"/>
        <end position="28"/>
    </location>
</feature>
<protein>
    <submittedName>
        <fullName evidence="2">Uncharacterized protein</fullName>
    </submittedName>
</protein>
<evidence type="ECO:0000313" key="2">
    <source>
        <dbReference type="EMBL" id="AKL12297.1"/>
    </source>
</evidence>
<gene>
    <name evidence="2" type="ORF">AB182_13690</name>
</gene>
<sequence>MPNGDMISQQLEQEKKERERDLDRKRQQKRMKFVVRKFGKIVPIPMLAETKARLEMIAEKTAISRKEKNAAVILPTNSGHATK</sequence>
<organism evidence="2 3">
    <name type="scientific">Phytobacter ursingii</name>
    <dbReference type="NCBI Taxonomy" id="1972431"/>
    <lineage>
        <taxon>Bacteria</taxon>
        <taxon>Pseudomonadati</taxon>
        <taxon>Pseudomonadota</taxon>
        <taxon>Gammaproteobacteria</taxon>
        <taxon>Enterobacterales</taxon>
        <taxon>Enterobacteriaceae</taxon>
        <taxon>Phytobacter</taxon>
    </lineage>
</organism>
<dbReference type="EMBL" id="CP011602">
    <property type="protein sequence ID" value="AKL12297.1"/>
    <property type="molecule type" value="Genomic_DNA"/>
</dbReference>
<reference evidence="2 3" key="1">
    <citation type="submission" date="2015-06" db="EMBL/GenBank/DDBJ databases">
        <title>Rapid spread of a carbapenem resistance gene driven by multiple levels of genetic mobility.</title>
        <authorList>
            <person name="Sheppard A.E."/>
            <person name="Stoesser N."/>
            <person name="Wilson D."/>
            <person name="Sebra R."/>
            <person name="Kasarskis A."/>
            <person name="Anson L."/>
            <person name="Giess A."/>
            <person name="Pankhurst L."/>
            <person name="Vaughan A."/>
            <person name="Grim C.J."/>
            <person name="Cox H."/>
            <person name="Yeh A."/>
            <person name="Sifri C.D."/>
            <person name="Walker S."/>
            <person name="Peto T.E."/>
            <person name="Crook D.W."/>
            <person name="Mathers A.J."/>
        </authorList>
    </citation>
    <scope>NUCLEOTIDE SEQUENCE [LARGE SCALE GENOMIC DNA]</scope>
    <source>
        <strain evidence="2 3">CAV1151</strain>
    </source>
</reference>
<name>A0AAC8QPW4_9ENTR</name>
<evidence type="ECO:0000256" key="1">
    <source>
        <dbReference type="SAM" id="MobiDB-lite"/>
    </source>
</evidence>